<organism evidence="1 2">
    <name type="scientific">Thamnocephalis sphaerospora</name>
    <dbReference type="NCBI Taxonomy" id="78915"/>
    <lineage>
        <taxon>Eukaryota</taxon>
        <taxon>Fungi</taxon>
        <taxon>Fungi incertae sedis</taxon>
        <taxon>Zoopagomycota</taxon>
        <taxon>Zoopagomycotina</taxon>
        <taxon>Zoopagomycetes</taxon>
        <taxon>Zoopagales</taxon>
        <taxon>Sigmoideomycetaceae</taxon>
        <taxon>Thamnocephalis</taxon>
    </lineage>
</organism>
<evidence type="ECO:0000313" key="2">
    <source>
        <dbReference type="Proteomes" id="UP000271241"/>
    </source>
</evidence>
<dbReference type="Proteomes" id="UP000271241">
    <property type="component" value="Unassembled WGS sequence"/>
</dbReference>
<sequence>MAMRILGMYARPYWAGRVRSCSAPLFRIQSVDAHRSAELAAGDTLRARLCVNPVAQKRRIRILKALQQAVNDDPKAPLVSCIDVRGMAIAKIERQSSASTFFQRILYEQPSVIVMDLVPSVSGATKSLILCDGARAGIISLKALKEIPIAMLEILASKDILKVTLRASNIALACADQKPIPVANIVGLDEIFWPGSPQGYGPEFDFQGVFTLLLARELHLNDNVYREIVVEKKVTPEYMQSCMLRLQAIILVYQKLCEMQHITSGPASDCGYVRHHHLDRIIVERVNGFLPSFTADACQPDPTAIVTLSVGQTALHSTGNGTAALERTETIPAMMPTGLLIQPVEGRVTVKQLAAALEAGGTAGKKSRVRRGIKASMDINQRTIATAMRAAFSDIFDQMEEHKRDAASVAAASPDSEATSAADLLQRVMTNSESLATLTRLLTVLDNPTRCATLHELLNVLEEGEEDAGNWEASDRFASWKAE</sequence>
<evidence type="ECO:0000313" key="1">
    <source>
        <dbReference type="EMBL" id="RKP09810.1"/>
    </source>
</evidence>
<gene>
    <name evidence="1" type="ORF">THASP1DRAFT_28397</name>
</gene>
<name>A0A4P9XWN0_9FUNG</name>
<dbReference type="OrthoDB" id="5595187at2759"/>
<dbReference type="AlphaFoldDB" id="A0A4P9XWN0"/>
<keyword evidence="2" id="KW-1185">Reference proteome</keyword>
<proteinExistence type="predicted"/>
<accession>A0A4P9XWN0</accession>
<protein>
    <submittedName>
        <fullName evidence="1">Uncharacterized protein</fullName>
    </submittedName>
</protein>
<reference evidence="2" key="1">
    <citation type="journal article" date="2018" name="Nat. Microbiol.">
        <title>Leveraging single-cell genomics to expand the fungal tree of life.</title>
        <authorList>
            <person name="Ahrendt S.R."/>
            <person name="Quandt C.A."/>
            <person name="Ciobanu D."/>
            <person name="Clum A."/>
            <person name="Salamov A."/>
            <person name="Andreopoulos B."/>
            <person name="Cheng J.F."/>
            <person name="Woyke T."/>
            <person name="Pelin A."/>
            <person name="Henrissat B."/>
            <person name="Reynolds N.K."/>
            <person name="Benny G.L."/>
            <person name="Smith M.E."/>
            <person name="James T.Y."/>
            <person name="Grigoriev I.V."/>
        </authorList>
    </citation>
    <scope>NUCLEOTIDE SEQUENCE [LARGE SCALE GENOMIC DNA]</scope>
    <source>
        <strain evidence="2">RSA 1356</strain>
    </source>
</reference>
<dbReference type="EMBL" id="KZ992487">
    <property type="protein sequence ID" value="RKP09810.1"/>
    <property type="molecule type" value="Genomic_DNA"/>
</dbReference>